<keyword evidence="2" id="KW-0238">DNA-binding</keyword>
<reference evidence="6" key="1">
    <citation type="journal article" date="2014" name="Int. J. Syst. Evol. Microbiol.">
        <title>Complete genome sequence of Corynebacterium casei LMG S-19264T (=DSM 44701T), isolated from a smear-ripened cheese.</title>
        <authorList>
            <consortium name="US DOE Joint Genome Institute (JGI-PGF)"/>
            <person name="Walter F."/>
            <person name="Albersmeier A."/>
            <person name="Kalinowski J."/>
            <person name="Ruckert C."/>
        </authorList>
    </citation>
    <scope>NUCLEOTIDE SEQUENCE</scope>
    <source>
        <strain evidence="6">CGMCC 4.7308</strain>
    </source>
</reference>
<gene>
    <name evidence="6" type="ORF">GCM10011594_02900</name>
</gene>
<sequence length="304" mass="31311">MSTGVADGEVLFTLRGLAPTLVPSTRRVADRILADPAVAAGLTISELAQACGTSETTVVRLCRQLGVRGYRELRVALAAESGRERALADGRGIGGDIGPADDLASVVHSVTAADQRAIADTARTLDLAALAEAVRMVGTARRVDVVGVGASAVVALDLQQKLHRIGLVAFTWSDMHAALTAAALLGPEDVMIGVSHSGATVDTVEALAEASSRGARTVGLTSVPRSPLAGVVDTVLVTAARETTFRSGATSSRIAALSVVDVLFVAVAQGRFDESVRALDATRRAVAPRRVPGAAQPDELRSRP</sequence>
<dbReference type="CDD" id="cd05013">
    <property type="entry name" value="SIS_RpiR"/>
    <property type="match status" value="1"/>
</dbReference>
<dbReference type="SUPFAM" id="SSF53697">
    <property type="entry name" value="SIS domain"/>
    <property type="match status" value="1"/>
</dbReference>
<dbReference type="PROSITE" id="PS51464">
    <property type="entry name" value="SIS"/>
    <property type="match status" value="1"/>
</dbReference>
<dbReference type="EMBL" id="BMNA01000001">
    <property type="protein sequence ID" value="GGL86701.1"/>
    <property type="molecule type" value="Genomic_DNA"/>
</dbReference>
<feature type="domain" description="HTH rpiR-type" evidence="4">
    <location>
        <begin position="8"/>
        <end position="84"/>
    </location>
</feature>
<evidence type="ECO:0000256" key="2">
    <source>
        <dbReference type="ARBA" id="ARBA00023125"/>
    </source>
</evidence>
<evidence type="ECO:0000256" key="3">
    <source>
        <dbReference type="ARBA" id="ARBA00023163"/>
    </source>
</evidence>
<dbReference type="Proteomes" id="UP000655208">
    <property type="component" value="Unassembled WGS sequence"/>
</dbReference>
<comment type="caution">
    <text evidence="6">The sequence shown here is derived from an EMBL/GenBank/DDBJ whole genome shotgun (WGS) entry which is preliminary data.</text>
</comment>
<dbReference type="Pfam" id="PF01380">
    <property type="entry name" value="SIS"/>
    <property type="match status" value="1"/>
</dbReference>
<evidence type="ECO:0000313" key="7">
    <source>
        <dbReference type="Proteomes" id="UP000655208"/>
    </source>
</evidence>
<reference evidence="6" key="2">
    <citation type="submission" date="2020-09" db="EMBL/GenBank/DDBJ databases">
        <authorList>
            <person name="Sun Q."/>
            <person name="Zhou Y."/>
        </authorList>
    </citation>
    <scope>NUCLEOTIDE SEQUENCE</scope>
    <source>
        <strain evidence="6">CGMCC 4.7308</strain>
    </source>
</reference>
<dbReference type="Gene3D" id="1.10.10.10">
    <property type="entry name" value="Winged helix-like DNA-binding domain superfamily/Winged helix DNA-binding domain"/>
    <property type="match status" value="1"/>
</dbReference>
<keyword evidence="3" id="KW-0804">Transcription</keyword>
<evidence type="ECO:0000259" key="5">
    <source>
        <dbReference type="PROSITE" id="PS51464"/>
    </source>
</evidence>
<keyword evidence="7" id="KW-1185">Reference proteome</keyword>
<dbReference type="InterPro" id="IPR036388">
    <property type="entry name" value="WH-like_DNA-bd_sf"/>
</dbReference>
<dbReference type="InterPro" id="IPR000281">
    <property type="entry name" value="HTH_RpiR"/>
</dbReference>
<evidence type="ECO:0000259" key="4">
    <source>
        <dbReference type="PROSITE" id="PS51071"/>
    </source>
</evidence>
<accession>A0A917WBC4</accession>
<dbReference type="InterPro" id="IPR009057">
    <property type="entry name" value="Homeodomain-like_sf"/>
</dbReference>
<dbReference type="PANTHER" id="PTHR30514:SF1">
    <property type="entry name" value="HTH-TYPE TRANSCRIPTIONAL REGULATOR HEXR-RELATED"/>
    <property type="match status" value="1"/>
</dbReference>
<protein>
    <submittedName>
        <fullName evidence="6">RpiR family transcriptional regulator</fullName>
    </submittedName>
</protein>
<dbReference type="GO" id="GO:1901135">
    <property type="term" value="P:carbohydrate derivative metabolic process"/>
    <property type="evidence" value="ECO:0007669"/>
    <property type="project" value="InterPro"/>
</dbReference>
<dbReference type="SUPFAM" id="SSF46689">
    <property type="entry name" value="Homeodomain-like"/>
    <property type="match status" value="1"/>
</dbReference>
<dbReference type="InterPro" id="IPR035472">
    <property type="entry name" value="RpiR-like_SIS"/>
</dbReference>
<dbReference type="PANTHER" id="PTHR30514">
    <property type="entry name" value="GLUCOKINASE"/>
    <property type="match status" value="1"/>
</dbReference>
<evidence type="ECO:0000256" key="1">
    <source>
        <dbReference type="ARBA" id="ARBA00023015"/>
    </source>
</evidence>
<keyword evidence="1" id="KW-0805">Transcription regulation</keyword>
<dbReference type="RefSeq" id="WP_229673520.1">
    <property type="nucleotide sequence ID" value="NZ_BMNA01000001.1"/>
</dbReference>
<dbReference type="GO" id="GO:0003700">
    <property type="term" value="F:DNA-binding transcription factor activity"/>
    <property type="evidence" value="ECO:0007669"/>
    <property type="project" value="InterPro"/>
</dbReference>
<dbReference type="InterPro" id="IPR046348">
    <property type="entry name" value="SIS_dom_sf"/>
</dbReference>
<dbReference type="GO" id="GO:0097367">
    <property type="term" value="F:carbohydrate derivative binding"/>
    <property type="evidence" value="ECO:0007669"/>
    <property type="project" value="InterPro"/>
</dbReference>
<dbReference type="AlphaFoldDB" id="A0A917WBC4"/>
<dbReference type="Pfam" id="PF01418">
    <property type="entry name" value="HTH_6"/>
    <property type="match status" value="1"/>
</dbReference>
<dbReference type="InterPro" id="IPR001347">
    <property type="entry name" value="SIS_dom"/>
</dbReference>
<feature type="domain" description="SIS" evidence="5">
    <location>
        <begin position="133"/>
        <end position="273"/>
    </location>
</feature>
<proteinExistence type="predicted"/>
<dbReference type="Gene3D" id="3.40.50.10490">
    <property type="entry name" value="Glucose-6-phosphate isomerase like protein, domain 1"/>
    <property type="match status" value="1"/>
</dbReference>
<name>A0A917WBC4_9ACTN</name>
<dbReference type="InterPro" id="IPR047640">
    <property type="entry name" value="RpiR-like"/>
</dbReference>
<organism evidence="6 7">
    <name type="scientific">Nakamurella endophytica</name>
    <dbReference type="NCBI Taxonomy" id="1748367"/>
    <lineage>
        <taxon>Bacteria</taxon>
        <taxon>Bacillati</taxon>
        <taxon>Actinomycetota</taxon>
        <taxon>Actinomycetes</taxon>
        <taxon>Nakamurellales</taxon>
        <taxon>Nakamurellaceae</taxon>
        <taxon>Nakamurella</taxon>
    </lineage>
</organism>
<evidence type="ECO:0000313" key="6">
    <source>
        <dbReference type="EMBL" id="GGL86701.1"/>
    </source>
</evidence>
<dbReference type="GO" id="GO:0003677">
    <property type="term" value="F:DNA binding"/>
    <property type="evidence" value="ECO:0007669"/>
    <property type="project" value="UniProtKB-KW"/>
</dbReference>
<dbReference type="PROSITE" id="PS51071">
    <property type="entry name" value="HTH_RPIR"/>
    <property type="match status" value="1"/>
</dbReference>